<comment type="caution">
    <text evidence="1">The sequence shown here is derived from an EMBL/GenBank/DDBJ whole genome shotgun (WGS) entry which is preliminary data.</text>
</comment>
<sequence>MAAFSISAPSPSSAFISTPGQVTLNFDVSGNSDPIKLTYHLNSGNNLFFKLADGREVKEITQNFNLPNSPKSFSDNLTIVKNGSNPNFSIGYIYINGIDTVNNDPDSQLFTVHFS</sequence>
<gene>
    <name evidence="1" type="ORF">VB264_15435</name>
</gene>
<keyword evidence="2" id="KW-1185">Reference proteome</keyword>
<reference evidence="1 2" key="1">
    <citation type="submission" date="2023-12" db="EMBL/GenBank/DDBJ databases">
        <title>Novel species of the genus Arcicella isolated from rivers.</title>
        <authorList>
            <person name="Lu H."/>
        </authorList>
    </citation>
    <scope>NUCLEOTIDE SEQUENCE [LARGE SCALE GENOMIC DNA]</scope>
    <source>
        <strain evidence="1 2">LMG 21963</strain>
    </source>
</reference>
<name>A0ABU5QQA1_9BACT</name>
<accession>A0ABU5QQA1</accession>
<dbReference type="RefSeq" id="WP_323250697.1">
    <property type="nucleotide sequence ID" value="NZ_JAYFUL010000026.1"/>
</dbReference>
<evidence type="ECO:0000313" key="1">
    <source>
        <dbReference type="EMBL" id="MEA5259188.1"/>
    </source>
</evidence>
<dbReference type="Proteomes" id="UP001304671">
    <property type="component" value="Unassembled WGS sequence"/>
</dbReference>
<proteinExistence type="predicted"/>
<evidence type="ECO:0000313" key="2">
    <source>
        <dbReference type="Proteomes" id="UP001304671"/>
    </source>
</evidence>
<protein>
    <submittedName>
        <fullName evidence="1">Uncharacterized protein</fullName>
    </submittedName>
</protein>
<dbReference type="EMBL" id="JAYFUL010000026">
    <property type="protein sequence ID" value="MEA5259188.1"/>
    <property type="molecule type" value="Genomic_DNA"/>
</dbReference>
<organism evidence="1 2">
    <name type="scientific">Arcicella aquatica</name>
    <dbReference type="NCBI Taxonomy" id="217141"/>
    <lineage>
        <taxon>Bacteria</taxon>
        <taxon>Pseudomonadati</taxon>
        <taxon>Bacteroidota</taxon>
        <taxon>Cytophagia</taxon>
        <taxon>Cytophagales</taxon>
        <taxon>Flectobacillaceae</taxon>
        <taxon>Arcicella</taxon>
    </lineage>
</organism>